<comment type="caution">
    <text evidence="7">The sequence shown here is derived from an EMBL/GenBank/DDBJ whole genome shotgun (WGS) entry which is preliminary data.</text>
</comment>
<evidence type="ECO:0000256" key="2">
    <source>
        <dbReference type="ARBA" id="ARBA00009530"/>
    </source>
</evidence>
<gene>
    <name evidence="7" type="ORF">OnM2_067038</name>
</gene>
<keyword evidence="3 6" id="KW-0812">Transmembrane</keyword>
<evidence type="ECO:0000256" key="4">
    <source>
        <dbReference type="ARBA" id="ARBA00022989"/>
    </source>
</evidence>
<evidence type="ECO:0000256" key="6">
    <source>
        <dbReference type="SAM" id="Phobius"/>
    </source>
</evidence>
<comment type="similarity">
    <text evidence="2">Belongs to the UPF0057 (PMP3) family.</text>
</comment>
<comment type="subcellular location">
    <subcellularLocation>
        <location evidence="1">Membrane</location>
    </subcellularLocation>
</comment>
<feature type="transmembrane region" description="Helical" evidence="6">
    <location>
        <begin position="31"/>
        <end position="57"/>
    </location>
</feature>
<dbReference type="Pfam" id="PF01679">
    <property type="entry name" value="Pmp3"/>
    <property type="match status" value="1"/>
</dbReference>
<dbReference type="OrthoDB" id="2152119at2759"/>
<keyword evidence="8" id="KW-1185">Reference proteome</keyword>
<protein>
    <submittedName>
        <fullName evidence="7">Plasma membrane proteolipid 3</fullName>
    </submittedName>
</protein>
<evidence type="ECO:0000256" key="1">
    <source>
        <dbReference type="ARBA" id="ARBA00004370"/>
    </source>
</evidence>
<dbReference type="InterPro" id="IPR000612">
    <property type="entry name" value="PMP3"/>
</dbReference>
<keyword evidence="5 6" id="KW-0472">Membrane</keyword>
<evidence type="ECO:0000313" key="7">
    <source>
        <dbReference type="EMBL" id="RKF58520.1"/>
    </source>
</evidence>
<dbReference type="Proteomes" id="UP000286134">
    <property type="component" value="Unassembled WGS sequence"/>
</dbReference>
<dbReference type="EMBL" id="MCFK01006723">
    <property type="protein sequence ID" value="RKF58520.1"/>
    <property type="molecule type" value="Genomic_DNA"/>
</dbReference>
<evidence type="ECO:0000256" key="5">
    <source>
        <dbReference type="ARBA" id="ARBA00023136"/>
    </source>
</evidence>
<dbReference type="PROSITE" id="PS01309">
    <property type="entry name" value="UPF0057"/>
    <property type="match status" value="1"/>
</dbReference>
<dbReference type="PANTHER" id="PTHR21659:SF42">
    <property type="entry name" value="UPF0057 MEMBRANE PROTEIN ZK632.10-RELATED"/>
    <property type="match status" value="1"/>
</dbReference>
<dbReference type="GO" id="GO:0016020">
    <property type="term" value="C:membrane"/>
    <property type="evidence" value="ECO:0007669"/>
    <property type="project" value="UniProtKB-SubCell"/>
</dbReference>
<evidence type="ECO:0000313" key="8">
    <source>
        <dbReference type="Proteomes" id="UP000286134"/>
    </source>
</evidence>
<keyword evidence="4 6" id="KW-1133">Transmembrane helix</keyword>
<dbReference type="PANTHER" id="PTHR21659">
    <property type="entry name" value="HYDROPHOBIC PROTEIN RCI2 LOW TEMPERATURE AND SALT RESPONSIVE PROTEIN LTI6 -RELATED"/>
    <property type="match status" value="1"/>
</dbReference>
<evidence type="ECO:0000256" key="3">
    <source>
        <dbReference type="ARBA" id="ARBA00022692"/>
    </source>
</evidence>
<proteinExistence type="inferred from homology"/>
<organism evidence="7 8">
    <name type="scientific">Erysiphe neolycopersici</name>
    <dbReference type="NCBI Taxonomy" id="212602"/>
    <lineage>
        <taxon>Eukaryota</taxon>
        <taxon>Fungi</taxon>
        <taxon>Dikarya</taxon>
        <taxon>Ascomycota</taxon>
        <taxon>Pezizomycotina</taxon>
        <taxon>Leotiomycetes</taxon>
        <taxon>Erysiphales</taxon>
        <taxon>Erysiphaceae</taxon>
        <taxon>Erysiphe</taxon>
    </lineage>
</organism>
<accession>A0A420HM63</accession>
<sequence>MALANALISVVLSLFFPPLGVFIVAGCSTDLLINILLTLLGFFPGIVHALYVQYIYYDRREKSQAGRFIADRAPGVYSERVQNGGHGYGTII</sequence>
<reference evidence="7 8" key="1">
    <citation type="journal article" date="2018" name="BMC Genomics">
        <title>Comparative genome analyses reveal sequence features reflecting distinct modes of host-adaptation between dicot and monocot powdery mildew.</title>
        <authorList>
            <person name="Wu Y."/>
            <person name="Ma X."/>
            <person name="Pan Z."/>
            <person name="Kale S.D."/>
            <person name="Song Y."/>
            <person name="King H."/>
            <person name="Zhang Q."/>
            <person name="Presley C."/>
            <person name="Deng X."/>
            <person name="Wei C.I."/>
            <person name="Xiao S."/>
        </authorList>
    </citation>
    <scope>NUCLEOTIDE SEQUENCE [LARGE SCALE GENOMIC DNA]</scope>
    <source>
        <strain evidence="7">UMSG2</strain>
    </source>
</reference>
<dbReference type="AlphaFoldDB" id="A0A420HM63"/>
<name>A0A420HM63_9PEZI</name>
<feature type="transmembrane region" description="Helical" evidence="6">
    <location>
        <begin position="7"/>
        <end position="25"/>
    </location>
</feature>
<dbReference type="STRING" id="212602.A0A420HM63"/>